<evidence type="ECO:0000313" key="2">
    <source>
        <dbReference type="Proteomes" id="UP000824533"/>
    </source>
</evidence>
<keyword evidence="2" id="KW-1185">Reference proteome</keyword>
<sequence>MESHLNNIKITKSVQTCKSSNTSWTPVLRQTLVASGAWTCYFNLGLCVGTPTVMLPQLRSEANSTEAISENLASWIPAIFLYAGLPWVIILPIILHYFGRKKTYIFVTAASLINFVIYYLSTNMTMFFISEIFQGPNSASHLTTAVIIVTEYSLPKYRGIFLTLKSATFFWGMWVANAIGTFFHWKIIGLVGIACSVYGLMIVIFWPESPYWLAANGKFEKCTEAYKWLNGNDEESEKDLQNMINFQKELAKTRKSTLHAKEYIGNLYKTIMSKVFFKPILLAALTICLYSFSGKIIISVYAVEVLSQITNKSAVYSGMLILDGVTVLSMYIGSIIAKFVRRRTFLITSSFFAILFLFSLSLYLYLIKSSVIIENKYLSIALLMGFSISICCGPMILSSTIAGELISIESRSLSVCVIALFFKLLIGTLVKVSPQIFKSFSMPGAFLFFAVTCSFFLILIYKFLPETKDKTLHDIAVTIRGAKQSSDRLLQINTHMAYTIIRYCLFVPKFTYTLRCCQLWKQTSLLQTLDNIVRDTLISIINLEMDDRAWSQCSLPVNWTVVTSTPIIL</sequence>
<comment type="caution">
    <text evidence="1">The sequence shown here is derived from an EMBL/GenBank/DDBJ whole genome shotgun (WGS) entry which is preliminary data.</text>
</comment>
<protein>
    <submittedName>
        <fullName evidence="1">Uncharacterized protein</fullName>
    </submittedName>
</protein>
<name>A0ACC1CRX2_9NEOP</name>
<organism evidence="1 2">
    <name type="scientific">Dendrolimus kikuchii</name>
    <dbReference type="NCBI Taxonomy" id="765133"/>
    <lineage>
        <taxon>Eukaryota</taxon>
        <taxon>Metazoa</taxon>
        <taxon>Ecdysozoa</taxon>
        <taxon>Arthropoda</taxon>
        <taxon>Hexapoda</taxon>
        <taxon>Insecta</taxon>
        <taxon>Pterygota</taxon>
        <taxon>Neoptera</taxon>
        <taxon>Endopterygota</taxon>
        <taxon>Lepidoptera</taxon>
        <taxon>Glossata</taxon>
        <taxon>Ditrysia</taxon>
        <taxon>Bombycoidea</taxon>
        <taxon>Lasiocampidae</taxon>
        <taxon>Dendrolimus</taxon>
    </lineage>
</organism>
<accession>A0ACC1CRX2</accession>
<dbReference type="EMBL" id="CM034403">
    <property type="protein sequence ID" value="KAJ0174406.1"/>
    <property type="molecule type" value="Genomic_DNA"/>
</dbReference>
<dbReference type="Proteomes" id="UP000824533">
    <property type="component" value="Linkage Group LG17"/>
</dbReference>
<proteinExistence type="predicted"/>
<reference evidence="1 2" key="1">
    <citation type="journal article" date="2021" name="Front. Genet.">
        <title>Chromosome-Level Genome Assembly Reveals Significant Gene Expansion in the Toll and IMD Signaling Pathways of Dendrolimus kikuchii.</title>
        <authorList>
            <person name="Zhou J."/>
            <person name="Wu P."/>
            <person name="Xiong Z."/>
            <person name="Liu N."/>
            <person name="Zhao N."/>
            <person name="Ji M."/>
            <person name="Qiu Y."/>
            <person name="Yang B."/>
        </authorList>
    </citation>
    <scope>NUCLEOTIDE SEQUENCE [LARGE SCALE GENOMIC DNA]</scope>
    <source>
        <strain evidence="1">Ann1</strain>
    </source>
</reference>
<gene>
    <name evidence="1" type="ORF">K1T71_009514</name>
</gene>
<evidence type="ECO:0000313" key="1">
    <source>
        <dbReference type="EMBL" id="KAJ0174406.1"/>
    </source>
</evidence>